<accession>A0A4Z1SPY1</accession>
<name>A0A4Z1SPY1_GIAMU</name>
<dbReference type="PANTHER" id="PTHR21083">
    <property type="entry name" value="TWISTER"/>
    <property type="match status" value="1"/>
</dbReference>
<dbReference type="EMBL" id="VDLU01000003">
    <property type="protein sequence ID" value="TNJ27892.1"/>
    <property type="molecule type" value="Genomic_DNA"/>
</dbReference>
<protein>
    <submittedName>
        <fullName evidence="4">Pre-RNA processing PIH1/Nop17 family protein</fullName>
    </submittedName>
</protein>
<gene>
    <name evidence="4" type="ORF">GMRT_15283</name>
</gene>
<feature type="region of interest" description="Disordered" evidence="2">
    <location>
        <begin position="17"/>
        <end position="44"/>
    </location>
</feature>
<comment type="caution">
    <text evidence="4">The sequence shown here is derived from an EMBL/GenBank/DDBJ whole genome shotgun (WGS) entry which is preliminary data.</text>
</comment>
<comment type="similarity">
    <text evidence="1">Belongs to the PIH1 family.</text>
</comment>
<dbReference type="Gene3D" id="2.60.40.790">
    <property type="match status" value="1"/>
</dbReference>
<dbReference type="InterPro" id="IPR026697">
    <property type="entry name" value="DNAAF6"/>
</dbReference>
<evidence type="ECO:0000259" key="3">
    <source>
        <dbReference type="Pfam" id="PF18201"/>
    </source>
</evidence>
<sequence>MDLAQLTDLVHLFEEAEKKAEEAKPPTTTSVPIPNPPLAPTSSAPHIESDFGLGFKCPEYDFKYRQSVSAAEVYGAFGGLTPSLADSQYLILTIALPGERPADVDLDITEKTLTLYAKHHRLHMELPHPVNDKKIKAKFTGTKLEITLERTDIIPV</sequence>
<dbReference type="InterPro" id="IPR008978">
    <property type="entry name" value="HSP20-like_chaperone"/>
</dbReference>
<dbReference type="CDD" id="cd00298">
    <property type="entry name" value="ACD_sHsps_p23-like"/>
    <property type="match status" value="1"/>
</dbReference>
<evidence type="ECO:0000313" key="4">
    <source>
        <dbReference type="EMBL" id="TNJ27892.1"/>
    </source>
</evidence>
<dbReference type="GO" id="GO:0070286">
    <property type="term" value="P:axonemal dynein complex assembly"/>
    <property type="evidence" value="ECO:0007669"/>
    <property type="project" value="InterPro"/>
</dbReference>
<organism evidence="4 5">
    <name type="scientific">Giardia muris</name>
    <dbReference type="NCBI Taxonomy" id="5742"/>
    <lineage>
        <taxon>Eukaryota</taxon>
        <taxon>Metamonada</taxon>
        <taxon>Diplomonadida</taxon>
        <taxon>Hexamitidae</taxon>
        <taxon>Giardiinae</taxon>
        <taxon>Giardia</taxon>
    </lineage>
</organism>
<dbReference type="Pfam" id="PF18201">
    <property type="entry name" value="PIH1_CS"/>
    <property type="match status" value="1"/>
</dbReference>
<dbReference type="GO" id="GO:0005737">
    <property type="term" value="C:cytoplasm"/>
    <property type="evidence" value="ECO:0007669"/>
    <property type="project" value="TreeGrafter"/>
</dbReference>
<keyword evidence="5" id="KW-1185">Reference proteome</keyword>
<dbReference type="GO" id="GO:0045505">
    <property type="term" value="F:dynein intermediate chain binding"/>
    <property type="evidence" value="ECO:0007669"/>
    <property type="project" value="TreeGrafter"/>
</dbReference>
<feature type="domain" description="PIH1D1/2/3 CS-like" evidence="3">
    <location>
        <begin position="57"/>
        <end position="144"/>
    </location>
</feature>
<dbReference type="InterPro" id="IPR041442">
    <property type="entry name" value="PIH1D1/2/3_CS-like"/>
</dbReference>
<dbReference type="Proteomes" id="UP000315496">
    <property type="component" value="Chromosome 3"/>
</dbReference>
<dbReference type="AlphaFoldDB" id="A0A4Z1SPY1"/>
<evidence type="ECO:0000256" key="2">
    <source>
        <dbReference type="SAM" id="MobiDB-lite"/>
    </source>
</evidence>
<proteinExistence type="inferred from homology"/>
<dbReference type="GO" id="GO:0051087">
    <property type="term" value="F:protein-folding chaperone binding"/>
    <property type="evidence" value="ECO:0007669"/>
    <property type="project" value="InterPro"/>
</dbReference>
<dbReference type="SUPFAM" id="SSF49764">
    <property type="entry name" value="HSP20-like chaperones"/>
    <property type="match status" value="1"/>
</dbReference>
<evidence type="ECO:0000313" key="5">
    <source>
        <dbReference type="Proteomes" id="UP000315496"/>
    </source>
</evidence>
<dbReference type="PANTHER" id="PTHR21083:SF0">
    <property type="entry name" value="DYNEIN AXONEMAL ASSEMBLY FACTOR 6"/>
    <property type="match status" value="1"/>
</dbReference>
<reference evidence="4 5" key="1">
    <citation type="submission" date="2019-05" db="EMBL/GenBank/DDBJ databases">
        <title>The compact genome of Giardia muris reveals important steps in the evolution of intestinal protozoan parasites.</title>
        <authorList>
            <person name="Xu F."/>
            <person name="Jimenez-Gonzalez A."/>
            <person name="Einarsson E."/>
            <person name="Astvaldsson A."/>
            <person name="Peirasmaki D."/>
            <person name="Eckmann L."/>
            <person name="Andersson J.O."/>
            <person name="Svard S.G."/>
            <person name="Jerlstrom-Hultqvist J."/>
        </authorList>
    </citation>
    <scope>NUCLEOTIDE SEQUENCE [LARGE SCALE GENOMIC DNA]</scope>
    <source>
        <strain evidence="4 5">Roberts-Thomson</strain>
    </source>
</reference>
<dbReference type="OrthoDB" id="25887at2759"/>
<evidence type="ECO:0000256" key="1">
    <source>
        <dbReference type="ARBA" id="ARBA00008511"/>
    </source>
</evidence>
<dbReference type="VEuPathDB" id="GiardiaDB:GMRT_15283"/>